<proteinExistence type="predicted"/>
<comment type="caution">
    <text evidence="1">The sequence shown here is derived from an EMBL/GenBank/DDBJ whole genome shotgun (WGS) entry which is preliminary data.</text>
</comment>
<organism evidence="1 2">
    <name type="scientific">Chamaesiphon polymorphus CCALA 037</name>
    <dbReference type="NCBI Taxonomy" id="2107692"/>
    <lineage>
        <taxon>Bacteria</taxon>
        <taxon>Bacillati</taxon>
        <taxon>Cyanobacteriota</taxon>
        <taxon>Cyanophyceae</taxon>
        <taxon>Gomontiellales</taxon>
        <taxon>Chamaesiphonaceae</taxon>
        <taxon>Chamaesiphon</taxon>
    </lineage>
</organism>
<gene>
    <name evidence="1" type="ORF">C7B77_06675</name>
</gene>
<protein>
    <submittedName>
        <fullName evidence="1">Nitrogen fixation protein</fullName>
    </submittedName>
</protein>
<name>A0A2T1GJF7_9CYAN</name>
<dbReference type="AlphaFoldDB" id="A0A2T1GJF7"/>
<dbReference type="EMBL" id="PVWO01000056">
    <property type="protein sequence ID" value="PSB57901.1"/>
    <property type="molecule type" value="Genomic_DNA"/>
</dbReference>
<sequence length="151" mass="16569">MMSERQSNRSSTSLMCPSADAEMSGSVIFGIVVGTPEEPHVVHLDRVKPIPPELLALDAPVKPAEMFRIAATCIENGCAHFDGTKCRLTARIIDGLPPVTDRLPACAIRATCRWWYQEGAAACLRCQQVVRDNYVASEELIHAIDPSVYED</sequence>
<evidence type="ECO:0000313" key="1">
    <source>
        <dbReference type="EMBL" id="PSB57901.1"/>
    </source>
</evidence>
<keyword evidence="2" id="KW-1185">Reference proteome</keyword>
<accession>A0A2T1GJF7</accession>
<dbReference type="OrthoDB" id="571920at2"/>
<dbReference type="Proteomes" id="UP000238937">
    <property type="component" value="Unassembled WGS sequence"/>
</dbReference>
<evidence type="ECO:0000313" key="2">
    <source>
        <dbReference type="Proteomes" id="UP000238937"/>
    </source>
</evidence>
<reference evidence="1 2" key="1">
    <citation type="submission" date="2018-03" db="EMBL/GenBank/DDBJ databases">
        <title>The ancient ancestry and fast evolution of plastids.</title>
        <authorList>
            <person name="Moore K.R."/>
            <person name="Magnabosco C."/>
            <person name="Momper L."/>
            <person name="Gold D.A."/>
            <person name="Bosak T."/>
            <person name="Fournier G.P."/>
        </authorList>
    </citation>
    <scope>NUCLEOTIDE SEQUENCE [LARGE SCALE GENOMIC DNA]</scope>
    <source>
        <strain evidence="1 2">CCALA 037</strain>
    </source>
</reference>